<dbReference type="OrthoDB" id="5322683at2759"/>
<dbReference type="EC" id="1.2.1.88" evidence="9"/>
<protein>
    <recommendedName>
        <fullName evidence="9 10">Multifunctional fusion protein</fullName>
    </recommendedName>
    <domain>
        <recommendedName>
            <fullName evidence="10">Delta-1-pyrroline-5-carboxylate dehydrogenase</fullName>
            <shortName evidence="10">P5C dehydrogenase</shortName>
        </recommendedName>
        <alternativeName>
            <fullName evidence="9">L-glutamate gamma-semialdehyde dehydrogenase</fullName>
        </alternativeName>
    </domain>
    <domain>
        <recommendedName>
            <fullName evidence="9">L-glutamate gamma-semialdehyde dehydrogenase</fullName>
            <ecNumber evidence="9">1.2.1.88</ecNumber>
        </recommendedName>
    </domain>
</protein>
<gene>
    <name evidence="13" type="ORF">GPM918_LOCUS390</name>
    <name evidence="14" type="ORF">SRO942_LOCUS391</name>
</gene>
<keyword evidence="5 9" id="KW-0642">Proline metabolism</keyword>
<feature type="active site" evidence="7">
    <location>
        <position position="406"/>
    </location>
</feature>
<dbReference type="PROSITE" id="PS00070">
    <property type="entry name" value="ALDEHYDE_DEHYDR_CYS"/>
    <property type="match status" value="1"/>
</dbReference>
<dbReference type="InterPro" id="IPR013320">
    <property type="entry name" value="ConA-like_dom_sf"/>
</dbReference>
<dbReference type="InterPro" id="IPR015590">
    <property type="entry name" value="Aldehyde_DH_dom"/>
</dbReference>
<dbReference type="FunFam" id="3.40.605.10:FF:000006">
    <property type="entry name" value="1-pyrroline-5-carboxylate dehydrogenase"/>
    <property type="match status" value="1"/>
</dbReference>
<dbReference type="UniPathway" id="UPA00261">
    <property type="reaction ID" value="UER00374"/>
</dbReference>
<comment type="caution">
    <text evidence="13">The sequence shown here is derived from an EMBL/GenBank/DDBJ whole genome shotgun (WGS) entry which is preliminary data.</text>
</comment>
<dbReference type="GO" id="GO:0005759">
    <property type="term" value="C:mitochondrial matrix"/>
    <property type="evidence" value="ECO:0007669"/>
    <property type="project" value="TreeGrafter"/>
</dbReference>
<dbReference type="SUPFAM" id="SSF49899">
    <property type="entry name" value="Concanavalin A-like lectins/glucanases"/>
    <property type="match status" value="1"/>
</dbReference>
<feature type="domain" description="Aldehyde dehydrogenase" evidence="11">
    <location>
        <begin position="174"/>
        <end position="632"/>
    </location>
</feature>
<dbReference type="InterPro" id="IPR016160">
    <property type="entry name" value="Ald_DH_CS_CYS"/>
</dbReference>
<dbReference type="InterPro" id="IPR043136">
    <property type="entry name" value="B30.2/SPRY_sf"/>
</dbReference>
<dbReference type="GO" id="GO:0003842">
    <property type="term" value="F:L-glutamate gamma-semialdehyde dehydrogenase activity"/>
    <property type="evidence" value="ECO:0007669"/>
    <property type="project" value="UniProtKB-UniRule"/>
</dbReference>
<dbReference type="EMBL" id="CAJOBC010000029">
    <property type="protein sequence ID" value="CAF3521777.1"/>
    <property type="molecule type" value="Genomic_DNA"/>
</dbReference>
<evidence type="ECO:0000256" key="9">
    <source>
        <dbReference type="RuleBase" id="RU366016"/>
    </source>
</evidence>
<evidence type="ECO:0000256" key="8">
    <source>
        <dbReference type="RuleBase" id="RU003345"/>
    </source>
</evidence>
<dbReference type="SUPFAM" id="SSF53720">
    <property type="entry name" value="ALDH-like"/>
    <property type="match status" value="1"/>
</dbReference>
<sequence>MVIHRPEVALDTSRMGQDVVVVKNGRRLCGTGGAIANAPIVQNKAYFEVKVQTQGSQRVNLNKVPLGCDSDSWILEHSGEIKHDKKSLGQIKTSIEEGDVIGFAYDHELFRIFINGQEQEPAVRISTRTTVFPVFYVDDGAILDIQFGTFYYPPPEGGYDHGKEVWTNDIQRQVVPFDHKTTIAEFCYADRSVIQKAIDSALKNRIKWNMLPVEQRANIFLKAADLASTSWRQDLIATTMLGQGKTVFQAEIDAACELIDFWRFNVQFLADALKYKPISTTDSDNTYSYRGLEGFVAAITPFNFTAIGGHLASAPAMMGNTLLWKPSDTAVLSSYIVYQILQEAGLPPGIINFVPANGQIFGKTITKSPDLAAISFTGSSATFKTLWRWVSENLDIYRSFPRLIGECGGKNFHLIHPSADSATIVYATIRASFEYSGQKCSACSRVYLPRSLASSFFDDMKNIVNNELKISSPLEFDTFSSAVIDNKSFDRIKAYIDYAKASSSSKIIAGGLCDNHNGYYVHPTIIETTNPNDKLMQEEIFGPVVTVYVYDDKKFDDIVDLVDQTSPYGLTGSIFCQDKTILKKTKERLFHSMGNLYLNDKSTGSVVNQQPFGGSRLSGTNDKAGGPHFILRWASPISIKNMKKPLDTFKHVSMENPS</sequence>
<organism evidence="13 15">
    <name type="scientific">Didymodactylos carnosus</name>
    <dbReference type="NCBI Taxonomy" id="1234261"/>
    <lineage>
        <taxon>Eukaryota</taxon>
        <taxon>Metazoa</taxon>
        <taxon>Spiralia</taxon>
        <taxon>Gnathifera</taxon>
        <taxon>Rotifera</taxon>
        <taxon>Eurotatoria</taxon>
        <taxon>Bdelloidea</taxon>
        <taxon>Philodinida</taxon>
        <taxon>Philodinidae</taxon>
        <taxon>Didymodactylos</taxon>
    </lineage>
</organism>
<dbReference type="InterPro" id="IPR050485">
    <property type="entry name" value="Proline_metab_enzyme"/>
</dbReference>
<dbReference type="FunFam" id="3.40.309.10:FF:000005">
    <property type="entry name" value="1-pyrroline-5-carboxylate dehydrogenase 1"/>
    <property type="match status" value="1"/>
</dbReference>
<keyword evidence="15" id="KW-1185">Reference proteome</keyword>
<dbReference type="InterPro" id="IPR029510">
    <property type="entry name" value="Ald_DH_CS_GLU"/>
</dbReference>
<dbReference type="InterPro" id="IPR003877">
    <property type="entry name" value="SPRY_dom"/>
</dbReference>
<dbReference type="InterPro" id="IPR016162">
    <property type="entry name" value="Ald_DH_N"/>
</dbReference>
<dbReference type="Proteomes" id="UP000663829">
    <property type="component" value="Unassembled WGS sequence"/>
</dbReference>
<evidence type="ECO:0000256" key="2">
    <source>
        <dbReference type="ARBA" id="ARBA00009986"/>
    </source>
</evidence>
<evidence type="ECO:0000256" key="10">
    <source>
        <dbReference type="RuleBase" id="RU366030"/>
    </source>
</evidence>
<dbReference type="Pfam" id="PF00622">
    <property type="entry name" value="SPRY"/>
    <property type="match status" value="1"/>
</dbReference>
<dbReference type="InterPro" id="IPR016161">
    <property type="entry name" value="Ald_DH/histidinol_DH"/>
</dbReference>
<evidence type="ECO:0000256" key="3">
    <source>
        <dbReference type="ARBA" id="ARBA00023002"/>
    </source>
</evidence>
<evidence type="ECO:0000256" key="7">
    <source>
        <dbReference type="PROSITE-ProRule" id="PRU10007"/>
    </source>
</evidence>
<evidence type="ECO:0000313" key="13">
    <source>
        <dbReference type="EMBL" id="CAF0743220.1"/>
    </source>
</evidence>
<dbReference type="AlphaFoldDB" id="A0A813NQP5"/>
<name>A0A813NQP5_9BILA</name>
<evidence type="ECO:0000313" key="14">
    <source>
        <dbReference type="EMBL" id="CAF3521777.1"/>
    </source>
</evidence>
<accession>A0A813NQP5</accession>
<evidence type="ECO:0000256" key="4">
    <source>
        <dbReference type="ARBA" id="ARBA00023027"/>
    </source>
</evidence>
<comment type="catalytic activity">
    <reaction evidence="6 9">
        <text>L-glutamate 5-semialdehyde + NAD(+) + H2O = L-glutamate + NADH + 2 H(+)</text>
        <dbReference type="Rhea" id="RHEA:30235"/>
        <dbReference type="ChEBI" id="CHEBI:15377"/>
        <dbReference type="ChEBI" id="CHEBI:15378"/>
        <dbReference type="ChEBI" id="CHEBI:29985"/>
        <dbReference type="ChEBI" id="CHEBI:57540"/>
        <dbReference type="ChEBI" id="CHEBI:57945"/>
        <dbReference type="ChEBI" id="CHEBI:58066"/>
        <dbReference type="EC" id="1.2.1.88"/>
    </reaction>
</comment>
<dbReference type="Pfam" id="PF00171">
    <property type="entry name" value="Aldedh"/>
    <property type="match status" value="1"/>
</dbReference>
<dbReference type="PROSITE" id="PS00687">
    <property type="entry name" value="ALDEHYDE_DEHYDR_GLU"/>
    <property type="match status" value="1"/>
</dbReference>
<dbReference type="GO" id="GO:0010133">
    <property type="term" value="P:L-proline catabolic process to L-glutamate"/>
    <property type="evidence" value="ECO:0007669"/>
    <property type="project" value="UniProtKB-UniRule"/>
</dbReference>
<dbReference type="PANTHER" id="PTHR42862:SF1">
    <property type="entry name" value="DELTA-1-PYRROLINE-5-CARBOXYLATE DEHYDROGENASE 2, ISOFORM A-RELATED"/>
    <property type="match status" value="1"/>
</dbReference>
<evidence type="ECO:0000259" key="11">
    <source>
        <dbReference type="Pfam" id="PF00171"/>
    </source>
</evidence>
<dbReference type="Proteomes" id="UP000681722">
    <property type="component" value="Unassembled WGS sequence"/>
</dbReference>
<dbReference type="Gene3D" id="3.40.605.10">
    <property type="entry name" value="Aldehyde Dehydrogenase, Chain A, domain 1"/>
    <property type="match status" value="1"/>
</dbReference>
<dbReference type="PANTHER" id="PTHR42862">
    <property type="entry name" value="DELTA-1-PYRROLINE-5-CARBOXYLATE DEHYDROGENASE 1, ISOFORM A-RELATED"/>
    <property type="match status" value="1"/>
</dbReference>
<evidence type="ECO:0000256" key="5">
    <source>
        <dbReference type="ARBA" id="ARBA00023062"/>
    </source>
</evidence>
<evidence type="ECO:0000256" key="1">
    <source>
        <dbReference type="ARBA" id="ARBA00004786"/>
    </source>
</evidence>
<evidence type="ECO:0000313" key="15">
    <source>
        <dbReference type="Proteomes" id="UP000663829"/>
    </source>
</evidence>
<dbReference type="Gene3D" id="2.60.120.920">
    <property type="match status" value="1"/>
</dbReference>
<comment type="pathway">
    <text evidence="1 9">Amino-acid degradation; L-proline degradation into L-glutamate; L-glutamate from L-proline: step 2/2.</text>
</comment>
<proteinExistence type="inferred from homology"/>
<dbReference type="InterPro" id="IPR016163">
    <property type="entry name" value="Ald_DH_C"/>
</dbReference>
<dbReference type="NCBIfam" id="TIGR01236">
    <property type="entry name" value="D1pyr5carbox1"/>
    <property type="match status" value="1"/>
</dbReference>
<reference evidence="13" key="1">
    <citation type="submission" date="2021-02" db="EMBL/GenBank/DDBJ databases">
        <authorList>
            <person name="Nowell W R."/>
        </authorList>
    </citation>
    <scope>NUCLEOTIDE SEQUENCE</scope>
</reference>
<dbReference type="EMBL" id="CAJNOQ010000029">
    <property type="protein sequence ID" value="CAF0743220.1"/>
    <property type="molecule type" value="Genomic_DNA"/>
</dbReference>
<evidence type="ECO:0000259" key="12">
    <source>
        <dbReference type="Pfam" id="PF00622"/>
    </source>
</evidence>
<keyword evidence="4 9" id="KW-0520">NAD</keyword>
<evidence type="ECO:0000256" key="6">
    <source>
        <dbReference type="ARBA" id="ARBA00048142"/>
    </source>
</evidence>
<dbReference type="Gene3D" id="3.40.309.10">
    <property type="entry name" value="Aldehyde Dehydrogenase, Chain A, domain 2"/>
    <property type="match status" value="1"/>
</dbReference>
<keyword evidence="3 8" id="KW-0560">Oxidoreductase</keyword>
<feature type="domain" description="SPRY" evidence="12">
    <location>
        <begin position="46"/>
        <end position="149"/>
    </location>
</feature>
<dbReference type="InterPro" id="IPR005931">
    <property type="entry name" value="P5CDH/ALDH4A1"/>
</dbReference>
<comment type="similarity">
    <text evidence="2 8">Belongs to the aldehyde dehydrogenase family.</text>
</comment>